<protein>
    <recommendedName>
        <fullName evidence="5">Zn(2)-C6 fungal-type domain-containing protein</fullName>
    </recommendedName>
</protein>
<evidence type="ECO:0000256" key="1">
    <source>
        <dbReference type="ARBA" id="ARBA00023242"/>
    </source>
</evidence>
<dbReference type="OrthoDB" id="4159781at2759"/>
<evidence type="ECO:0000313" key="4">
    <source>
        <dbReference type="Proteomes" id="UP000184330"/>
    </source>
</evidence>
<sequence length="571" mass="64083">MRFVTRSTVPFGSWILLVPVPNSIRIDQPDILYLFDLDWTRQLRQRLVLDESGRRWKLDWIFESESANRSLDATFLHWDELEKRLSSLGKLRKVKCDEKKPVCGKCAVHFSNITACDYASAPKPKAIARRRPITGPDVAAPPQDCRELHTEGNTAVPEATHVSCQLSDESSIPPSRLRRRSPRGPGRSSSEYDENVRSTGDCACPCHQPEYTHMMLDAILQICRICGNQPRPGKDISECSPILSDASLMSGKVDPFSILPAESSPRVHALMHHWTNTLALFPTKLHTQYCTNPSWMSQAINNETFFNATLYVSSVHDAGLRGQRETSEALYYKAQTIRRLNKSLRNTKEAVSDSSLAAVLLLTHIVSLIGEPDEAEIHMKGLQQMMALRGGVHHYTLDGVFLHMLCMYASLIPSKTLAHVNSVNHLTAVLTENPAIVPASGIPYKPRCPPHSTSTTYLPSSPSSDSSSNSNPARSPAETSPFLKLFATKIGFHPTVVNLLHEMEYLYFVVDAFTAKFMPEFREAFEDVVKNIETMCKLEGEGEKEWVLRRLMRWGEGDVLVRKTYKKGVYG</sequence>
<dbReference type="GO" id="GO:0008270">
    <property type="term" value="F:zinc ion binding"/>
    <property type="evidence" value="ECO:0007669"/>
    <property type="project" value="InterPro"/>
</dbReference>
<dbReference type="EMBL" id="FJOG01000001">
    <property type="protein sequence ID" value="CZR50916.1"/>
    <property type="molecule type" value="Genomic_DNA"/>
</dbReference>
<evidence type="ECO:0008006" key="5">
    <source>
        <dbReference type="Google" id="ProtNLM"/>
    </source>
</evidence>
<dbReference type="InterPro" id="IPR001138">
    <property type="entry name" value="Zn2Cys6_DnaBD"/>
</dbReference>
<dbReference type="PANTHER" id="PTHR37540">
    <property type="entry name" value="TRANSCRIPTION FACTOR (ACR-2), PUTATIVE-RELATED-RELATED"/>
    <property type="match status" value="1"/>
</dbReference>
<dbReference type="Proteomes" id="UP000184330">
    <property type="component" value="Unassembled WGS sequence"/>
</dbReference>
<dbReference type="PANTHER" id="PTHR37540:SF5">
    <property type="entry name" value="TRANSCRIPTION FACTOR DOMAIN-CONTAINING PROTEIN"/>
    <property type="match status" value="1"/>
</dbReference>
<gene>
    <name evidence="3" type="ORF">PAC_00790</name>
</gene>
<evidence type="ECO:0000313" key="3">
    <source>
        <dbReference type="EMBL" id="CZR50916.1"/>
    </source>
</evidence>
<reference evidence="3 4" key="1">
    <citation type="submission" date="2016-03" db="EMBL/GenBank/DDBJ databases">
        <authorList>
            <person name="Ploux O."/>
        </authorList>
    </citation>
    <scope>NUCLEOTIDE SEQUENCE [LARGE SCALE GENOMIC DNA]</scope>
    <source>
        <strain evidence="3 4">UAMH 11012</strain>
    </source>
</reference>
<dbReference type="InterPro" id="IPR036864">
    <property type="entry name" value="Zn2-C6_fun-type_DNA-bd_sf"/>
</dbReference>
<proteinExistence type="predicted"/>
<dbReference type="STRING" id="576137.A0A1L7WDQ0"/>
<dbReference type="Pfam" id="PF11951">
    <property type="entry name" value="Fungal_trans_2"/>
    <property type="match status" value="1"/>
</dbReference>
<dbReference type="Gene3D" id="4.10.240.10">
    <property type="entry name" value="Zn(2)-C6 fungal-type DNA-binding domain"/>
    <property type="match status" value="1"/>
</dbReference>
<dbReference type="AlphaFoldDB" id="A0A1L7WDQ0"/>
<keyword evidence="4" id="KW-1185">Reference proteome</keyword>
<dbReference type="CDD" id="cd00067">
    <property type="entry name" value="GAL4"/>
    <property type="match status" value="1"/>
</dbReference>
<dbReference type="InterPro" id="IPR021858">
    <property type="entry name" value="Fun_TF"/>
</dbReference>
<organism evidence="3 4">
    <name type="scientific">Phialocephala subalpina</name>
    <dbReference type="NCBI Taxonomy" id="576137"/>
    <lineage>
        <taxon>Eukaryota</taxon>
        <taxon>Fungi</taxon>
        <taxon>Dikarya</taxon>
        <taxon>Ascomycota</taxon>
        <taxon>Pezizomycotina</taxon>
        <taxon>Leotiomycetes</taxon>
        <taxon>Helotiales</taxon>
        <taxon>Mollisiaceae</taxon>
        <taxon>Phialocephala</taxon>
        <taxon>Phialocephala fortinii species complex</taxon>
    </lineage>
</organism>
<name>A0A1L7WDQ0_9HELO</name>
<accession>A0A1L7WDQ0</accession>
<keyword evidence="1" id="KW-0539">Nucleus</keyword>
<feature type="region of interest" description="Disordered" evidence="2">
    <location>
        <begin position="450"/>
        <end position="476"/>
    </location>
</feature>
<evidence type="ECO:0000256" key="2">
    <source>
        <dbReference type="SAM" id="MobiDB-lite"/>
    </source>
</evidence>
<feature type="region of interest" description="Disordered" evidence="2">
    <location>
        <begin position="162"/>
        <end position="197"/>
    </location>
</feature>
<dbReference type="GO" id="GO:0000981">
    <property type="term" value="F:DNA-binding transcription factor activity, RNA polymerase II-specific"/>
    <property type="evidence" value="ECO:0007669"/>
    <property type="project" value="InterPro"/>
</dbReference>